<reference evidence="2 3" key="1">
    <citation type="submission" date="2016-06" db="EMBL/GenBank/DDBJ databases">
        <title>Living apart together: crosstalk between the core and supernumerary genomes in a fungal plant pathogen.</title>
        <authorList>
            <person name="Vanheule A."/>
            <person name="Audenaert K."/>
            <person name="Warris S."/>
            <person name="Van De Geest H."/>
            <person name="Schijlen E."/>
            <person name="Hofte M."/>
            <person name="De Saeger S."/>
            <person name="Haesaert G."/>
            <person name="Waalwijk C."/>
            <person name="Van Der Lee T."/>
        </authorList>
    </citation>
    <scope>NUCLEOTIDE SEQUENCE [LARGE SCALE GENOMIC DNA]</scope>
    <source>
        <strain evidence="2 3">2516</strain>
    </source>
</reference>
<accession>A0A1B8B0C9</accession>
<evidence type="ECO:0000313" key="2">
    <source>
        <dbReference type="EMBL" id="OBS26141.1"/>
    </source>
</evidence>
<evidence type="ECO:0000256" key="1">
    <source>
        <dbReference type="SAM" id="SignalP"/>
    </source>
</evidence>
<dbReference type="OrthoDB" id="5287146at2759"/>
<comment type="caution">
    <text evidence="2">The sequence shown here is derived from an EMBL/GenBank/DDBJ whole genome shotgun (WGS) entry which is preliminary data.</text>
</comment>
<dbReference type="EMBL" id="LYXU01000001">
    <property type="protein sequence ID" value="OBS26141.1"/>
    <property type="molecule type" value="Genomic_DNA"/>
</dbReference>
<organism evidence="2 3">
    <name type="scientific">Fusarium poae</name>
    <dbReference type="NCBI Taxonomy" id="36050"/>
    <lineage>
        <taxon>Eukaryota</taxon>
        <taxon>Fungi</taxon>
        <taxon>Dikarya</taxon>
        <taxon>Ascomycota</taxon>
        <taxon>Pezizomycotina</taxon>
        <taxon>Sordariomycetes</taxon>
        <taxon>Hypocreomycetidae</taxon>
        <taxon>Hypocreales</taxon>
        <taxon>Nectriaceae</taxon>
        <taxon>Fusarium</taxon>
    </lineage>
</organism>
<keyword evidence="1" id="KW-0732">Signal</keyword>
<evidence type="ECO:0000313" key="3">
    <source>
        <dbReference type="Proteomes" id="UP000091967"/>
    </source>
</evidence>
<dbReference type="Proteomes" id="UP000091967">
    <property type="component" value="Unassembled WGS sequence"/>
</dbReference>
<sequence>MHSTWTLFTLLLASAAPALAGKCAEPRDVGENPNCLGGSYIECVAKNNALCTGECFNTPAGGAGSPCHTGCTTRNQQYCAGYCMKISNCDECKEHLVQMGGVDDDKVNEDTCSQEGDSYYCNCDP</sequence>
<keyword evidence="3" id="KW-1185">Reference proteome</keyword>
<dbReference type="AlphaFoldDB" id="A0A1B8B0C9"/>
<feature type="chain" id="PRO_5008603530" evidence="1">
    <location>
        <begin position="21"/>
        <end position="125"/>
    </location>
</feature>
<name>A0A1B8B0C9_FUSPO</name>
<gene>
    <name evidence="2" type="ORF">FPOA_00084</name>
</gene>
<protein>
    <submittedName>
        <fullName evidence="2">Uncharacterized protein</fullName>
    </submittedName>
</protein>
<feature type="signal peptide" evidence="1">
    <location>
        <begin position="1"/>
        <end position="20"/>
    </location>
</feature>
<proteinExistence type="predicted"/>
<dbReference type="OMA" id="CAGYCMK"/>